<reference evidence="1 2" key="1">
    <citation type="journal article" date="2024" name="BMC Genomics">
        <title>De novo assembly and annotation of Popillia japonica's genome with initial clues to its potential as an invasive pest.</title>
        <authorList>
            <person name="Cucini C."/>
            <person name="Boschi S."/>
            <person name="Funari R."/>
            <person name="Cardaioli E."/>
            <person name="Iannotti N."/>
            <person name="Marturano G."/>
            <person name="Paoli F."/>
            <person name="Bruttini M."/>
            <person name="Carapelli A."/>
            <person name="Frati F."/>
            <person name="Nardi F."/>
        </authorList>
    </citation>
    <scope>NUCLEOTIDE SEQUENCE [LARGE SCALE GENOMIC DNA]</scope>
    <source>
        <strain evidence="1">DMR45628</strain>
    </source>
</reference>
<accession>A0AAW1HRW9</accession>
<evidence type="ECO:0000313" key="2">
    <source>
        <dbReference type="Proteomes" id="UP001458880"/>
    </source>
</evidence>
<dbReference type="Proteomes" id="UP001458880">
    <property type="component" value="Unassembled WGS sequence"/>
</dbReference>
<name>A0AAW1HRW9_POPJA</name>
<gene>
    <name evidence="1" type="ORF">QE152_g40248</name>
</gene>
<evidence type="ECO:0000313" key="1">
    <source>
        <dbReference type="EMBL" id="KAK9679136.1"/>
    </source>
</evidence>
<proteinExistence type="predicted"/>
<dbReference type="AlphaFoldDB" id="A0AAW1HRW9"/>
<dbReference type="EMBL" id="JASPKY010001082">
    <property type="protein sequence ID" value="KAK9679136.1"/>
    <property type="molecule type" value="Genomic_DNA"/>
</dbReference>
<sequence length="103" mass="11513">MIGIVFRDQDFPILRGRDFDSSNHIAVDPASGDHCSSSTERIFTSPLSSSSKEGAGFLFPYNSFIMAMDYFKIRYPGTPVVFDMSLVYIVAVNIYSDNHSCQI</sequence>
<comment type="caution">
    <text evidence="1">The sequence shown here is derived from an EMBL/GenBank/DDBJ whole genome shotgun (WGS) entry which is preliminary data.</text>
</comment>
<keyword evidence="2" id="KW-1185">Reference proteome</keyword>
<protein>
    <submittedName>
        <fullName evidence="1">Uncharacterized protein</fullName>
    </submittedName>
</protein>
<organism evidence="1 2">
    <name type="scientific">Popillia japonica</name>
    <name type="common">Japanese beetle</name>
    <dbReference type="NCBI Taxonomy" id="7064"/>
    <lineage>
        <taxon>Eukaryota</taxon>
        <taxon>Metazoa</taxon>
        <taxon>Ecdysozoa</taxon>
        <taxon>Arthropoda</taxon>
        <taxon>Hexapoda</taxon>
        <taxon>Insecta</taxon>
        <taxon>Pterygota</taxon>
        <taxon>Neoptera</taxon>
        <taxon>Endopterygota</taxon>
        <taxon>Coleoptera</taxon>
        <taxon>Polyphaga</taxon>
        <taxon>Scarabaeiformia</taxon>
        <taxon>Scarabaeidae</taxon>
        <taxon>Rutelinae</taxon>
        <taxon>Popillia</taxon>
    </lineage>
</organism>